<name>A0A0F9U703_9ZZZZ</name>
<sequence>MQATSIEWCISTDGSKGFTWSPSTGCLGPGGTLEQPRRCPGCYAAVIAARWGKTDVTKGFLPEFHERRLTEPAKRKKPTTIFVCSMADLWGDWVPDEWIRKVLKVALECSRHTFIFLTKNPKRYREFDPYPHNVWLGATTRTRPEYVRAAHALDQVAAAVRFVSVEPMLGPVHLDSSGFWKPDWIIIGDLNRSGRPTGTTQAEWVTALTADARRHKIPVFHKDSLAARGFTSRELPGGHYAREQQQLI</sequence>
<dbReference type="Pfam" id="PF07505">
    <property type="entry name" value="DUF5131"/>
    <property type="match status" value="1"/>
</dbReference>
<evidence type="ECO:0008006" key="2">
    <source>
        <dbReference type="Google" id="ProtNLM"/>
    </source>
</evidence>
<comment type="caution">
    <text evidence="1">The sequence shown here is derived from an EMBL/GenBank/DDBJ whole genome shotgun (WGS) entry which is preliminary data.</text>
</comment>
<dbReference type="InterPro" id="IPR011101">
    <property type="entry name" value="DUF5131"/>
</dbReference>
<reference evidence="1" key="1">
    <citation type="journal article" date="2015" name="Nature">
        <title>Complex archaea that bridge the gap between prokaryotes and eukaryotes.</title>
        <authorList>
            <person name="Spang A."/>
            <person name="Saw J.H."/>
            <person name="Jorgensen S.L."/>
            <person name="Zaremba-Niedzwiedzka K."/>
            <person name="Martijn J."/>
            <person name="Lind A.E."/>
            <person name="van Eijk R."/>
            <person name="Schleper C."/>
            <person name="Guy L."/>
            <person name="Ettema T.J."/>
        </authorList>
    </citation>
    <scope>NUCLEOTIDE SEQUENCE</scope>
</reference>
<accession>A0A0F9U703</accession>
<proteinExistence type="predicted"/>
<organism evidence="1">
    <name type="scientific">marine sediment metagenome</name>
    <dbReference type="NCBI Taxonomy" id="412755"/>
    <lineage>
        <taxon>unclassified sequences</taxon>
        <taxon>metagenomes</taxon>
        <taxon>ecological metagenomes</taxon>
    </lineage>
</organism>
<gene>
    <name evidence="1" type="ORF">LCGC14_0258340</name>
</gene>
<evidence type="ECO:0000313" key="1">
    <source>
        <dbReference type="EMBL" id="KKN87379.1"/>
    </source>
</evidence>
<dbReference type="EMBL" id="LAZR01000138">
    <property type="protein sequence ID" value="KKN87379.1"/>
    <property type="molecule type" value="Genomic_DNA"/>
</dbReference>
<dbReference type="AlphaFoldDB" id="A0A0F9U703"/>
<protein>
    <recommendedName>
        <fullName evidence="2">DUF5131 family protein</fullName>
    </recommendedName>
</protein>